<dbReference type="Proteomes" id="UP000218209">
    <property type="component" value="Unassembled WGS sequence"/>
</dbReference>
<dbReference type="InterPro" id="IPR040632">
    <property type="entry name" value="Sulfotransfer_4"/>
</dbReference>
<dbReference type="OrthoDB" id="408152at2759"/>
<gene>
    <name evidence="1" type="ORF">BU14_0245s0015</name>
</gene>
<dbReference type="PANTHER" id="PTHR36978:SF4">
    <property type="entry name" value="P-LOOP CONTAINING NUCLEOSIDE TRIPHOSPHATE HYDROLASE PROTEIN"/>
    <property type="match status" value="1"/>
</dbReference>
<dbReference type="EMBL" id="KV918911">
    <property type="protein sequence ID" value="OSX75233.1"/>
    <property type="molecule type" value="Genomic_DNA"/>
</dbReference>
<accession>A0A1X6P3M9</accession>
<keyword evidence="2" id="KW-1185">Reference proteome</keyword>
<proteinExistence type="predicted"/>
<protein>
    <recommendedName>
        <fullName evidence="3">Sulfotransferase domain-containing protein</fullName>
    </recommendedName>
</protein>
<organism evidence="1 2">
    <name type="scientific">Porphyra umbilicalis</name>
    <name type="common">Purple laver</name>
    <name type="synonym">Red alga</name>
    <dbReference type="NCBI Taxonomy" id="2786"/>
    <lineage>
        <taxon>Eukaryota</taxon>
        <taxon>Rhodophyta</taxon>
        <taxon>Bangiophyceae</taxon>
        <taxon>Bangiales</taxon>
        <taxon>Bangiaceae</taxon>
        <taxon>Porphyra</taxon>
    </lineage>
</organism>
<dbReference type="Pfam" id="PF17784">
    <property type="entry name" value="Sulfotransfer_4"/>
    <property type="match status" value="1"/>
</dbReference>
<evidence type="ECO:0000313" key="2">
    <source>
        <dbReference type="Proteomes" id="UP000218209"/>
    </source>
</evidence>
<dbReference type="InterPro" id="IPR027417">
    <property type="entry name" value="P-loop_NTPase"/>
</dbReference>
<dbReference type="PANTHER" id="PTHR36978">
    <property type="entry name" value="P-LOOP CONTAINING NUCLEOTIDE TRIPHOSPHATE HYDROLASE"/>
    <property type="match status" value="1"/>
</dbReference>
<name>A0A1X6P3M9_PORUM</name>
<reference evidence="1 2" key="1">
    <citation type="submission" date="2017-03" db="EMBL/GenBank/DDBJ databases">
        <title>WGS assembly of Porphyra umbilicalis.</title>
        <authorList>
            <person name="Brawley S.H."/>
            <person name="Blouin N.A."/>
            <person name="Ficko-Blean E."/>
            <person name="Wheeler G.L."/>
            <person name="Lohr M."/>
            <person name="Goodson H.V."/>
            <person name="Jenkins J.W."/>
            <person name="Blaby-Haas C.E."/>
            <person name="Helliwell K.E."/>
            <person name="Chan C."/>
            <person name="Marriage T."/>
            <person name="Bhattacharya D."/>
            <person name="Klein A.S."/>
            <person name="Badis Y."/>
            <person name="Brodie J."/>
            <person name="Cao Y."/>
            <person name="Collen J."/>
            <person name="Dittami S.M."/>
            <person name="Gachon C.M."/>
            <person name="Green B.R."/>
            <person name="Karpowicz S."/>
            <person name="Kim J.W."/>
            <person name="Kudahl U."/>
            <person name="Lin S."/>
            <person name="Michel G."/>
            <person name="Mittag M."/>
            <person name="Olson B.J."/>
            <person name="Pangilinan J."/>
            <person name="Peng Y."/>
            <person name="Qiu H."/>
            <person name="Shu S."/>
            <person name="Singer J.T."/>
            <person name="Smith A.G."/>
            <person name="Sprecher B.N."/>
            <person name="Wagner V."/>
            <person name="Wang W."/>
            <person name="Wang Z.-Y."/>
            <person name="Yan J."/>
            <person name="Yarish C."/>
            <person name="Zoeuner-Riek S."/>
            <person name="Zhuang Y."/>
            <person name="Zou Y."/>
            <person name="Lindquist E.A."/>
            <person name="Grimwood J."/>
            <person name="Barry K."/>
            <person name="Rokhsar D.S."/>
            <person name="Schmutz J."/>
            <person name="Stiller J.W."/>
            <person name="Grossman A.R."/>
            <person name="Prochnik S.E."/>
        </authorList>
    </citation>
    <scope>NUCLEOTIDE SEQUENCE [LARGE SCALE GENOMIC DNA]</scope>
    <source>
        <strain evidence="1">4086291</strain>
    </source>
</reference>
<dbReference type="AlphaFoldDB" id="A0A1X6P3M9"/>
<evidence type="ECO:0000313" key="1">
    <source>
        <dbReference type="EMBL" id="OSX75233.1"/>
    </source>
</evidence>
<sequence length="258" mass="28029">MVKVIGAGYGRTGTLSLKTALEILYNKPIYHMESILLPRRPTSSAADLDAWDAASKDPTRPDHPDWQTLLVDRDYAGAVDFPICIYYAELAAAFPDAKVVLTVRPSAAWFRSWSGLIGRLYGEIRRWGWAAPRLRKAGEWQTRIMFGPLFGAWDLASGGALQEAPCVAAYEAHNAAVIKSIPAERLLVYELGSGWEPLCAFLGLPVPDVPYPQVNAAGGMAIFFGRIRNAAVAHHARQVAPWVAVAAAGVAVAFRRSG</sequence>
<evidence type="ECO:0008006" key="3">
    <source>
        <dbReference type="Google" id="ProtNLM"/>
    </source>
</evidence>
<dbReference type="Gene3D" id="3.40.50.300">
    <property type="entry name" value="P-loop containing nucleotide triphosphate hydrolases"/>
    <property type="match status" value="1"/>
</dbReference>
<dbReference type="SUPFAM" id="SSF52540">
    <property type="entry name" value="P-loop containing nucleoside triphosphate hydrolases"/>
    <property type="match status" value="1"/>
</dbReference>